<dbReference type="InterPro" id="IPR042272">
    <property type="entry name" value="ATP12_ATP_synth-F1-assembly_N"/>
</dbReference>
<dbReference type="SUPFAM" id="SSF160909">
    <property type="entry name" value="ATP12-like"/>
    <property type="match status" value="1"/>
</dbReference>
<dbReference type="PANTHER" id="PTHR21013">
    <property type="entry name" value="ATP SYNTHASE MITOCHONDRIAL F1 COMPLEX ASSEMBLY FACTOR 2/ATP12 PROTEIN, MITOCHONDRIAL PRECURSOR"/>
    <property type="match status" value="1"/>
</dbReference>
<dbReference type="AlphaFoldDB" id="U2YLA7"/>
<dbReference type="PANTHER" id="PTHR21013:SF10">
    <property type="entry name" value="ATP SYNTHASE MITOCHONDRIAL F1 COMPLEX ASSEMBLY FACTOR 2"/>
    <property type="match status" value="1"/>
</dbReference>
<organism evidence="4 5">
    <name type="scientific">Caenibius tardaugens NBRC 16725</name>
    <dbReference type="NCBI Taxonomy" id="1219035"/>
    <lineage>
        <taxon>Bacteria</taxon>
        <taxon>Pseudomonadati</taxon>
        <taxon>Pseudomonadota</taxon>
        <taxon>Alphaproteobacteria</taxon>
        <taxon>Sphingomonadales</taxon>
        <taxon>Erythrobacteraceae</taxon>
        <taxon>Caenibius</taxon>
    </lineage>
</organism>
<sequence length="234" mass="26150">MKRFYKEVTIAPDAGGWRVLLDGRAIKTALGKDQVVPNEALASAMAAEWADQGEEIDTTRFLFRDLADYAIDIVRADRAAAIDGLLRFAETDTLCYRADPEEPLFRRQQDVWEPLLQAAEHRHDIHFERISGIMHRPQSPATRDALSAFLETQDDFTLAALNTLASLAASLTIALAALEDQADAKTLWDAANLEEDWQVELWGEDALAKDLRDKRAAEFANALRFAELVRAPEA</sequence>
<reference evidence="4 5" key="1">
    <citation type="submission" date="2013-09" db="EMBL/GenBank/DDBJ databases">
        <title>Whole genome shotgun sequence of Novosphingobium tardaugens NBRC 16725.</title>
        <authorList>
            <person name="Isaki S."/>
            <person name="Hosoyama A."/>
            <person name="Tsuchikane K."/>
            <person name="Katsumata H."/>
            <person name="Ando Y."/>
            <person name="Yamazaki S."/>
            <person name="Fujita N."/>
        </authorList>
    </citation>
    <scope>NUCLEOTIDE SEQUENCE [LARGE SCALE GENOMIC DNA]</scope>
    <source>
        <strain evidence="4 5">NBRC 16725</strain>
    </source>
</reference>
<evidence type="ECO:0000313" key="4">
    <source>
        <dbReference type="EMBL" id="GAD49410.1"/>
    </source>
</evidence>
<name>U2YLA7_9SPHN</name>
<evidence type="ECO:0000256" key="1">
    <source>
        <dbReference type="ARBA" id="ARBA00008231"/>
    </source>
</evidence>
<keyword evidence="3" id="KW-0143">Chaperone</keyword>
<evidence type="ECO:0000256" key="2">
    <source>
        <dbReference type="ARBA" id="ARBA00022946"/>
    </source>
</evidence>
<dbReference type="GO" id="GO:0043461">
    <property type="term" value="P:proton-transporting ATP synthase complex assembly"/>
    <property type="evidence" value="ECO:0007669"/>
    <property type="project" value="InterPro"/>
</dbReference>
<dbReference type="eggNOG" id="COG5387">
    <property type="taxonomic scope" value="Bacteria"/>
</dbReference>
<dbReference type="InterPro" id="IPR023335">
    <property type="entry name" value="ATP12_ortho_dom_sf"/>
</dbReference>
<gene>
    <name evidence="4" type="ORF">NT2_05_03310</name>
</gene>
<protein>
    <submittedName>
        <fullName evidence="4">ATP12 family protein</fullName>
    </submittedName>
</protein>
<comment type="similarity">
    <text evidence="1">Belongs to the ATP12 family.</text>
</comment>
<dbReference type="Pfam" id="PF07542">
    <property type="entry name" value="ATP12"/>
    <property type="match status" value="1"/>
</dbReference>
<dbReference type="OrthoDB" id="9797825at2"/>
<dbReference type="Proteomes" id="UP000016568">
    <property type="component" value="Unassembled WGS sequence"/>
</dbReference>
<accession>U2YLA7</accession>
<keyword evidence="2" id="KW-0809">Transit peptide</keyword>
<dbReference type="RefSeq" id="WP_021690316.1">
    <property type="nucleotide sequence ID" value="NZ_BASZ01000005.1"/>
</dbReference>
<dbReference type="Gene3D" id="1.10.3580.10">
    <property type="entry name" value="ATP12 ATPase"/>
    <property type="match status" value="1"/>
</dbReference>
<dbReference type="Gene3D" id="3.30.2180.10">
    <property type="entry name" value="ATP12-like"/>
    <property type="match status" value="1"/>
</dbReference>
<dbReference type="InterPro" id="IPR011419">
    <property type="entry name" value="ATP12_ATP_synth-F1-assembly"/>
</dbReference>
<keyword evidence="5" id="KW-1185">Reference proteome</keyword>
<evidence type="ECO:0000256" key="3">
    <source>
        <dbReference type="ARBA" id="ARBA00023186"/>
    </source>
</evidence>
<dbReference type="KEGG" id="ntd:EGO55_12905"/>
<evidence type="ECO:0000313" key="5">
    <source>
        <dbReference type="Proteomes" id="UP000016568"/>
    </source>
</evidence>
<dbReference type="EMBL" id="BASZ01000005">
    <property type="protein sequence ID" value="GAD49410.1"/>
    <property type="molecule type" value="Genomic_DNA"/>
</dbReference>
<proteinExistence type="inferred from homology"/>
<comment type="caution">
    <text evidence="4">The sequence shown here is derived from an EMBL/GenBank/DDBJ whole genome shotgun (WGS) entry which is preliminary data.</text>
</comment>